<dbReference type="InterPro" id="IPR007202">
    <property type="entry name" value="4Fe-4S_dom"/>
</dbReference>
<dbReference type="Pfam" id="PF04060">
    <property type="entry name" value="FeS"/>
    <property type="match status" value="1"/>
</dbReference>
<proteinExistence type="predicted"/>
<evidence type="ECO:0000259" key="8">
    <source>
        <dbReference type="PROSITE" id="PS51656"/>
    </source>
</evidence>
<dbReference type="InterPro" id="IPR016041">
    <property type="entry name" value="Ac-CoA_synth_d_su_TIM-brl"/>
</dbReference>
<feature type="binding site" evidence="6">
    <location>
        <begin position="370"/>
        <end position="373"/>
    </location>
    <ligand>
        <name>5-methoxybenzimidazolylcob(I)amide</name>
        <dbReference type="ChEBI" id="CHEBI:157765"/>
    </ligand>
</feature>
<keyword evidence="2 7" id="KW-0479">Metal-binding</keyword>
<name>A0A2J0L1S8_9BACT</name>
<gene>
    <name evidence="9" type="ORF">COS99_02375</name>
</gene>
<evidence type="ECO:0000256" key="6">
    <source>
        <dbReference type="PIRSR" id="PIRSR000376-1"/>
    </source>
</evidence>
<dbReference type="EMBL" id="PEWV01000022">
    <property type="protein sequence ID" value="PIU42053.1"/>
    <property type="molecule type" value="Genomic_DNA"/>
</dbReference>
<sequence>MALSGLEIYKHLPKTNCKDCGFPTCLAFAMQLAAKKVSLDKCPHVSEEAKKVLEGASQPPIRLVTIGTGENKLELGNETVMFRHEERFYHPAGIGVLVEDTLDDNALKSRIDKINKLKFERVGREIKIDLIAVKNSSKSAAQFAKVIKAIVEKTKLNLILMSENVGNLKECIKVAKEKKPLLYCATKSNYQEMAQLAKEHSLPLAVHAENLEELADLTQKIVSLGVQDLVLDTGPKSPRKKICDLTYTRRMALKKTFRPLGYPTIVFTQSSEPNDEVCEAAGYVVKYAGIVITKGAEPWQLLPLLTVRSDIYTDPQKPVQVEPKVYEIGAVKKTSPVLVTTNFSITYFTVAGEVEASKIPAYVISCDAEGMSVLTAWAAEKFTAESIAKMLDTSGISGRISHKNVVIPGYVAVLSGKLEEESGWKVLVGPKEASGIPSYLRSMAS</sequence>
<accession>A0A2J0L1S8</accession>
<feature type="binding site" evidence="7">
    <location>
        <position position="25"/>
    </location>
    <ligand>
        <name>[4Fe-4S] cluster</name>
        <dbReference type="ChEBI" id="CHEBI:49883"/>
    </ligand>
</feature>
<dbReference type="PIRSF" id="PIRSF000376">
    <property type="entry name" value="AcCoA_decarb_gamma"/>
    <property type="match status" value="1"/>
</dbReference>
<organism evidence="9 10">
    <name type="scientific">Candidatus Aquitaenariimonas noxiae</name>
    <dbReference type="NCBI Taxonomy" id="1974741"/>
    <lineage>
        <taxon>Bacteria</taxon>
        <taxon>Pseudomonadati</taxon>
        <taxon>Candidatus Omnitrophota</taxon>
        <taxon>Candidatus Aquitaenariimonas</taxon>
    </lineage>
</organism>
<feature type="binding site" evidence="7">
    <location>
        <position position="42"/>
    </location>
    <ligand>
        <name>[4Fe-4S] cluster</name>
        <dbReference type="ChEBI" id="CHEBI:49883"/>
    </ligand>
</feature>
<dbReference type="GO" id="GO:0046356">
    <property type="term" value="P:acetyl-CoA catabolic process"/>
    <property type="evidence" value="ECO:0007669"/>
    <property type="project" value="InterPro"/>
</dbReference>
<dbReference type="GO" id="GO:0005506">
    <property type="term" value="F:iron ion binding"/>
    <property type="evidence" value="ECO:0007669"/>
    <property type="project" value="InterPro"/>
</dbReference>
<feature type="binding site" evidence="7">
    <location>
        <position position="17"/>
    </location>
    <ligand>
        <name>[4Fe-4S] cluster</name>
        <dbReference type="ChEBI" id="CHEBI:49883"/>
    </ligand>
</feature>
<dbReference type="AlphaFoldDB" id="A0A2J0L1S8"/>
<keyword evidence="4 7" id="KW-0411">Iron-sulfur</keyword>
<keyword evidence="5" id="KW-0170">Cobalt</keyword>
<feature type="binding site" evidence="7">
    <location>
        <position position="20"/>
    </location>
    <ligand>
        <name>[4Fe-4S] cluster</name>
        <dbReference type="ChEBI" id="CHEBI:49883"/>
    </ligand>
</feature>
<dbReference type="InterPro" id="IPR011005">
    <property type="entry name" value="Dihydropteroate_synth-like_sf"/>
</dbReference>
<dbReference type="GO" id="GO:0008168">
    <property type="term" value="F:methyltransferase activity"/>
    <property type="evidence" value="ECO:0007669"/>
    <property type="project" value="InterPro"/>
</dbReference>
<evidence type="ECO:0000256" key="2">
    <source>
        <dbReference type="ARBA" id="ARBA00022723"/>
    </source>
</evidence>
<dbReference type="GO" id="GO:0051539">
    <property type="term" value="F:4 iron, 4 sulfur cluster binding"/>
    <property type="evidence" value="ECO:0007669"/>
    <property type="project" value="UniProtKB-KW"/>
</dbReference>
<keyword evidence="3 7" id="KW-0408">Iron</keyword>
<dbReference type="PROSITE" id="PS51656">
    <property type="entry name" value="4FE4S"/>
    <property type="match status" value="1"/>
</dbReference>
<feature type="domain" description="4Fe-4S" evidence="8">
    <location>
        <begin position="1"/>
        <end position="59"/>
    </location>
</feature>
<dbReference type="Gene3D" id="3.20.20.20">
    <property type="entry name" value="Dihydropteroate synthase-like"/>
    <property type="match status" value="1"/>
</dbReference>
<evidence type="ECO:0000256" key="4">
    <source>
        <dbReference type="ARBA" id="ARBA00023014"/>
    </source>
</evidence>
<dbReference type="Pfam" id="PF03599">
    <property type="entry name" value="CdhD"/>
    <property type="match status" value="1"/>
</dbReference>
<dbReference type="InterPro" id="IPR016218">
    <property type="entry name" value="AcylCoA_decarb/synth_gsu"/>
</dbReference>
<dbReference type="PANTHER" id="PTHR36214">
    <property type="match status" value="1"/>
</dbReference>
<dbReference type="NCBIfam" id="NF003195">
    <property type="entry name" value="PRK04165.1"/>
    <property type="match status" value="1"/>
</dbReference>
<evidence type="ECO:0000256" key="5">
    <source>
        <dbReference type="ARBA" id="ARBA00023285"/>
    </source>
</evidence>
<comment type="caution">
    <text evidence="9">The sequence shown here is derived from an EMBL/GenBank/DDBJ whole genome shotgun (WGS) entry which is preliminary data.</text>
</comment>
<evidence type="ECO:0000256" key="3">
    <source>
        <dbReference type="ARBA" id="ARBA00023004"/>
    </source>
</evidence>
<feature type="binding site" evidence="6">
    <location>
        <position position="340"/>
    </location>
    <ligand>
        <name>5-methoxybenzimidazolylcob(I)amide</name>
        <dbReference type="ChEBI" id="CHEBI:157765"/>
    </ligand>
</feature>
<dbReference type="InterPro" id="IPR051069">
    <property type="entry name" value="ACDS_complex_subunit"/>
</dbReference>
<evidence type="ECO:0000313" key="9">
    <source>
        <dbReference type="EMBL" id="PIU42053.1"/>
    </source>
</evidence>
<protein>
    <submittedName>
        <fullName evidence="9">Acetyl-CoA decarbonylase/synthase complex subunit gamma</fullName>
    </submittedName>
</protein>
<reference evidence="9 10" key="1">
    <citation type="submission" date="2017-09" db="EMBL/GenBank/DDBJ databases">
        <title>Depth-based differentiation of microbial function through sediment-hosted aquifers and enrichment of novel symbionts in the deep terrestrial subsurface.</title>
        <authorList>
            <person name="Probst A.J."/>
            <person name="Ladd B."/>
            <person name="Jarett J.K."/>
            <person name="Geller-Mcgrath D.E."/>
            <person name="Sieber C.M."/>
            <person name="Emerson J.B."/>
            <person name="Anantharaman K."/>
            <person name="Thomas B.C."/>
            <person name="Malmstrom R."/>
            <person name="Stieglmeier M."/>
            <person name="Klingl A."/>
            <person name="Woyke T."/>
            <person name="Ryan C.M."/>
            <person name="Banfield J.F."/>
        </authorList>
    </citation>
    <scope>NUCLEOTIDE SEQUENCE [LARGE SCALE GENOMIC DNA]</scope>
    <source>
        <strain evidence="9">CG07_land_8_20_14_0_80_42_15</strain>
    </source>
</reference>
<dbReference type="Proteomes" id="UP000230052">
    <property type="component" value="Unassembled WGS sequence"/>
</dbReference>
<dbReference type="SUPFAM" id="SSF51717">
    <property type="entry name" value="Dihydropteroate synthetase-like"/>
    <property type="match status" value="1"/>
</dbReference>
<feature type="binding site" evidence="6">
    <location>
        <position position="433"/>
    </location>
    <ligand>
        <name>5-methoxybenzimidazolylcob(I)amide</name>
        <dbReference type="ChEBI" id="CHEBI:157765"/>
    </ligand>
</feature>
<keyword evidence="1 7" id="KW-0004">4Fe-4S</keyword>
<dbReference type="PANTHER" id="PTHR36214:SF3">
    <property type="entry name" value="ACETYL-COA DECARBONYLASE_SYNTHASE COMPLEX SUBUNIT GAMMA"/>
    <property type="match status" value="1"/>
</dbReference>
<evidence type="ECO:0000256" key="7">
    <source>
        <dbReference type="PIRSR" id="PIRSR000376-2"/>
    </source>
</evidence>
<evidence type="ECO:0000256" key="1">
    <source>
        <dbReference type="ARBA" id="ARBA00022485"/>
    </source>
</evidence>
<feature type="binding site" evidence="6">
    <location>
        <position position="346"/>
    </location>
    <ligand>
        <name>5-methoxybenzimidazolylcob(I)amide</name>
        <dbReference type="ChEBI" id="CHEBI:157765"/>
    </ligand>
</feature>
<dbReference type="Gene3D" id="3.40.50.11600">
    <property type="match status" value="1"/>
</dbReference>
<evidence type="ECO:0000313" key="10">
    <source>
        <dbReference type="Proteomes" id="UP000230052"/>
    </source>
</evidence>